<evidence type="ECO:0000259" key="2">
    <source>
        <dbReference type="SMART" id="SM00360"/>
    </source>
</evidence>
<keyword evidence="4" id="KW-1185">Reference proteome</keyword>
<feature type="region of interest" description="Disordered" evidence="1">
    <location>
        <begin position="127"/>
        <end position="153"/>
    </location>
</feature>
<comment type="caution">
    <text evidence="3">The sequence shown here is derived from an EMBL/GenBank/DDBJ whole genome shotgun (WGS) entry which is preliminary data.</text>
</comment>
<feature type="compositionally biased region" description="Gly residues" evidence="1">
    <location>
        <begin position="566"/>
        <end position="578"/>
    </location>
</feature>
<dbReference type="SUPFAM" id="SSF54928">
    <property type="entry name" value="RNA-binding domain, RBD"/>
    <property type="match status" value="1"/>
</dbReference>
<dbReference type="EMBL" id="MCGR01000063">
    <property type="protein sequence ID" value="ORY66644.1"/>
    <property type="molecule type" value="Genomic_DNA"/>
</dbReference>
<dbReference type="Proteomes" id="UP000193467">
    <property type="component" value="Unassembled WGS sequence"/>
</dbReference>
<organism evidence="3 4">
    <name type="scientific">Leucosporidium creatinivorum</name>
    <dbReference type="NCBI Taxonomy" id="106004"/>
    <lineage>
        <taxon>Eukaryota</taxon>
        <taxon>Fungi</taxon>
        <taxon>Dikarya</taxon>
        <taxon>Basidiomycota</taxon>
        <taxon>Pucciniomycotina</taxon>
        <taxon>Microbotryomycetes</taxon>
        <taxon>Leucosporidiales</taxon>
        <taxon>Leucosporidium</taxon>
    </lineage>
</organism>
<dbReference type="Gene3D" id="3.30.70.330">
    <property type="match status" value="1"/>
</dbReference>
<dbReference type="GO" id="GO:0003723">
    <property type="term" value="F:RNA binding"/>
    <property type="evidence" value="ECO:0007669"/>
    <property type="project" value="InterPro"/>
</dbReference>
<evidence type="ECO:0000313" key="4">
    <source>
        <dbReference type="Proteomes" id="UP000193467"/>
    </source>
</evidence>
<feature type="region of interest" description="Disordered" evidence="1">
    <location>
        <begin position="322"/>
        <end position="344"/>
    </location>
</feature>
<accession>A0A1Y2E5M5</accession>
<feature type="compositionally biased region" description="Basic and acidic residues" evidence="1">
    <location>
        <begin position="588"/>
        <end position="597"/>
    </location>
</feature>
<feature type="compositionally biased region" description="Low complexity" evidence="1">
    <location>
        <begin position="184"/>
        <end position="202"/>
    </location>
</feature>
<feature type="region of interest" description="Disordered" evidence="1">
    <location>
        <begin position="862"/>
        <end position="932"/>
    </location>
</feature>
<gene>
    <name evidence="3" type="ORF">BCR35DRAFT_334572</name>
</gene>
<feature type="compositionally biased region" description="Polar residues" evidence="1">
    <location>
        <begin position="878"/>
        <end position="894"/>
    </location>
</feature>
<proteinExistence type="predicted"/>
<dbReference type="STRING" id="106004.A0A1Y2E5M5"/>
<dbReference type="InterPro" id="IPR000504">
    <property type="entry name" value="RRM_dom"/>
</dbReference>
<dbReference type="SMART" id="SM00360">
    <property type="entry name" value="RRM"/>
    <property type="match status" value="1"/>
</dbReference>
<evidence type="ECO:0000256" key="1">
    <source>
        <dbReference type="SAM" id="MobiDB-lite"/>
    </source>
</evidence>
<sequence>MEGVQQSMRDMNIGGQHYNQQMDEALQQERRFSVNSMVQLDPSFTSPNAFGITFDGTATYGLPPFPASEHPLPPPPPPYMEASPMTSTSGQVLTPVMVFTPLPLPFGAHPYPGFGGAFSPPPLGSFAYSPPSLHQQAQAHSQAQYSTAQSAPVEYHQPQYSQAMPAEQHHGLASPHPSPPQPQSTPVATSQQHRRSSTSSLSPQEIHSSTPPPTNAPQDPYATPPKQSLPPSSTTSPPPAAPQKHRSSPTKYQPKPCDVWTCFRPTFCELAPCGCRICREHLGSVIRGAKFVEEEGVAEEASKKGRKKYFVCVACQAKSITSGPVRADSPSPSPSKAGVEPKEESLEQFKITYVQFQPVINATPPTPTPQTSFAEPTEVALTSPQQQQQPPLQQAAIPQLPQPQHQLQPQPQPQQPQYQLPMPPPPAPQAPFLPQGYNDSPPLPHDLPPHQQQSFNFSHLPPRFDTSPPQQRPQPLPQAPLSNIADPSLGLPPAPRTHPDRRARGFSVPQPSSLPHRPRASPPRAATGANATKVEGGAGGGRWTPGASPKSPMRRLQQRSADFAIGSGGGGAGGGGVNGLASASMRWQDPRGPKSDPSEPYQLQKPLWPVIKVENIPFSTTVSDMETWLPKGCLPHEKNVISSIHLILHRATGRTLPHCYLEMASLQIANDVILAMDRKQLGDRTVRIKWERRGELMRDLFSQEGYFALPAPSPAAAPLPPVPTKFVLPQTIITTTDLQQLVSYCERALVPYKERPPERAFLNIVSIIGKFPWAEKELWTETTRDAIFDCAFLAAQIAATNSVADPKTYTSLFNKLRAIVLECIGFTDLQKDLMRSIARENLIIDEPTPHIWSESALGLDLGPSLPPSPPTQRHSRRVSQASLGPDSSLQSSMLLGQPDPFLSHPLPESPPSTPPFPPLSQTQNLPSRRGLPTANTAWAIHLGDVAGANAEHPSA</sequence>
<name>A0A1Y2E5M5_9BASI</name>
<feature type="compositionally biased region" description="Pro residues" evidence="1">
    <location>
        <begin position="907"/>
        <end position="918"/>
    </location>
</feature>
<feature type="domain" description="RRM" evidence="2">
    <location>
        <begin position="610"/>
        <end position="689"/>
    </location>
</feature>
<reference evidence="3 4" key="1">
    <citation type="submission" date="2016-07" db="EMBL/GenBank/DDBJ databases">
        <title>Pervasive Adenine N6-methylation of Active Genes in Fungi.</title>
        <authorList>
            <consortium name="DOE Joint Genome Institute"/>
            <person name="Mondo S.J."/>
            <person name="Dannebaum R.O."/>
            <person name="Kuo R.C."/>
            <person name="Labutti K."/>
            <person name="Haridas S."/>
            <person name="Kuo A."/>
            <person name="Salamov A."/>
            <person name="Ahrendt S.R."/>
            <person name="Lipzen A."/>
            <person name="Sullivan W."/>
            <person name="Andreopoulos W.B."/>
            <person name="Clum A."/>
            <person name="Lindquist E."/>
            <person name="Daum C."/>
            <person name="Ramamoorthy G.K."/>
            <person name="Gryganskyi A."/>
            <person name="Culley D."/>
            <person name="Magnuson J.K."/>
            <person name="James T.Y."/>
            <person name="O'Malley M.A."/>
            <person name="Stajich J.E."/>
            <person name="Spatafora J.W."/>
            <person name="Visel A."/>
            <person name="Grigoriev I.V."/>
        </authorList>
    </citation>
    <scope>NUCLEOTIDE SEQUENCE [LARGE SCALE GENOMIC DNA]</scope>
    <source>
        <strain evidence="3 4">62-1032</strain>
    </source>
</reference>
<dbReference type="OrthoDB" id="2535417at2759"/>
<dbReference type="InParanoid" id="A0A1Y2E5M5"/>
<feature type="region of interest" description="Disordered" evidence="1">
    <location>
        <begin position="165"/>
        <end position="253"/>
    </location>
</feature>
<feature type="compositionally biased region" description="Low complexity" evidence="1">
    <location>
        <begin position="384"/>
        <end position="420"/>
    </location>
</feature>
<protein>
    <recommendedName>
        <fullName evidence="2">RRM domain-containing protein</fullName>
    </recommendedName>
</protein>
<feature type="compositionally biased region" description="Low complexity" evidence="1">
    <location>
        <begin position="135"/>
        <end position="151"/>
    </location>
</feature>
<feature type="region of interest" description="Disordered" evidence="1">
    <location>
        <begin position="360"/>
        <end position="602"/>
    </location>
</feature>
<feature type="compositionally biased region" description="Low complexity" evidence="1">
    <location>
        <begin position="224"/>
        <end position="235"/>
    </location>
</feature>
<feature type="compositionally biased region" description="Pro residues" evidence="1">
    <location>
        <begin position="421"/>
        <end position="431"/>
    </location>
</feature>
<evidence type="ECO:0000313" key="3">
    <source>
        <dbReference type="EMBL" id="ORY66644.1"/>
    </source>
</evidence>
<dbReference type="AlphaFoldDB" id="A0A1Y2E5M5"/>
<dbReference type="InterPro" id="IPR035979">
    <property type="entry name" value="RBD_domain_sf"/>
</dbReference>
<dbReference type="InterPro" id="IPR012677">
    <property type="entry name" value="Nucleotide-bd_a/b_plait_sf"/>
</dbReference>